<dbReference type="STRING" id="153721.MYP_2155"/>
<dbReference type="OrthoDB" id="1082996at2"/>
<keyword evidence="3" id="KW-1185">Reference proteome</keyword>
<keyword evidence="1" id="KW-0732">Signal</keyword>
<dbReference type="Proteomes" id="UP000030185">
    <property type="component" value="Unassembled WGS sequence"/>
</dbReference>
<organism evidence="2 3">
    <name type="scientific">Sporocytophaga myxococcoides</name>
    <dbReference type="NCBI Taxonomy" id="153721"/>
    <lineage>
        <taxon>Bacteria</taxon>
        <taxon>Pseudomonadati</taxon>
        <taxon>Bacteroidota</taxon>
        <taxon>Cytophagia</taxon>
        <taxon>Cytophagales</taxon>
        <taxon>Cytophagaceae</taxon>
        <taxon>Sporocytophaga</taxon>
    </lineage>
</organism>
<dbReference type="SUPFAM" id="SSF53850">
    <property type="entry name" value="Periplasmic binding protein-like II"/>
    <property type="match status" value="1"/>
</dbReference>
<feature type="chain" id="PRO_5001937287" description="Phosphate ABC transporter substrate-binding protein" evidence="1">
    <location>
        <begin position="21"/>
        <end position="307"/>
    </location>
</feature>
<feature type="signal peptide" evidence="1">
    <location>
        <begin position="1"/>
        <end position="20"/>
    </location>
</feature>
<evidence type="ECO:0000256" key="1">
    <source>
        <dbReference type="SAM" id="SignalP"/>
    </source>
</evidence>
<name>A0A098LES1_9BACT</name>
<sequence>MKKRLLNAALVLLASASLNAQNISQEKLVITGTKFTYPLLEKWAKEFEAIHPEVDVKVVSKLQANETADLKIVSHERKKEEIPQAEKSVVLGKYAILPVANINNPALKNISEKGLKEKEYKELFFEDESEQFEEKKKKSKYEVNLYTRESRSCAPIAFASHFGYEQSAIKGKGISGEDKYLIYAVKKDTAGVTYNNLGFIYDLSTRKTVEGIAVLPLDFNNNGKLDADEKIFDNLDKVIERLENEKISSVPVENINVVYNSDNNNKNIKLFLSWVLDQGQKYNHDYGFLNFDTETLSKQKEILTLNK</sequence>
<proteinExistence type="predicted"/>
<dbReference type="AlphaFoldDB" id="A0A098LES1"/>
<gene>
    <name evidence="2" type="ORF">MYP_2155</name>
</gene>
<evidence type="ECO:0000313" key="2">
    <source>
        <dbReference type="EMBL" id="GAL84927.1"/>
    </source>
</evidence>
<evidence type="ECO:0000313" key="3">
    <source>
        <dbReference type="Proteomes" id="UP000030185"/>
    </source>
</evidence>
<dbReference type="Gene3D" id="3.40.190.10">
    <property type="entry name" value="Periplasmic binding protein-like II"/>
    <property type="match status" value="2"/>
</dbReference>
<protein>
    <recommendedName>
        <fullName evidence="4">Phosphate ABC transporter substrate-binding protein</fullName>
    </recommendedName>
</protein>
<comment type="caution">
    <text evidence="2">The sequence shown here is derived from an EMBL/GenBank/DDBJ whole genome shotgun (WGS) entry which is preliminary data.</text>
</comment>
<reference evidence="2 3" key="1">
    <citation type="submission" date="2014-09" db="EMBL/GenBank/DDBJ databases">
        <title>Sporocytophaga myxococcoides PG-01 genome sequencing.</title>
        <authorList>
            <person name="Liu L."/>
            <person name="Gao P.J."/>
            <person name="Chen G.J."/>
            <person name="Wang L.S."/>
        </authorList>
    </citation>
    <scope>NUCLEOTIDE SEQUENCE [LARGE SCALE GENOMIC DNA]</scope>
    <source>
        <strain evidence="2 3">PG-01</strain>
    </source>
</reference>
<dbReference type="RefSeq" id="WP_045462750.1">
    <property type="nucleotide sequence ID" value="NZ_BBLT01000004.1"/>
</dbReference>
<dbReference type="EMBL" id="BBLT01000004">
    <property type="protein sequence ID" value="GAL84927.1"/>
    <property type="molecule type" value="Genomic_DNA"/>
</dbReference>
<accession>A0A098LES1</accession>
<evidence type="ECO:0008006" key="4">
    <source>
        <dbReference type="Google" id="ProtNLM"/>
    </source>
</evidence>
<dbReference type="eggNOG" id="COG0226">
    <property type="taxonomic scope" value="Bacteria"/>
</dbReference>